<feature type="transmembrane region" description="Helical" evidence="2">
    <location>
        <begin position="223"/>
        <end position="243"/>
    </location>
</feature>
<evidence type="ECO:0000313" key="4">
    <source>
        <dbReference type="EMBL" id="GAA0924836.1"/>
    </source>
</evidence>
<feature type="transmembrane region" description="Helical" evidence="2">
    <location>
        <begin position="144"/>
        <end position="164"/>
    </location>
</feature>
<protein>
    <submittedName>
        <fullName evidence="4">DMT family transporter</fullName>
    </submittedName>
</protein>
<dbReference type="InterPro" id="IPR000620">
    <property type="entry name" value="EamA_dom"/>
</dbReference>
<organism evidence="4 5">
    <name type="scientific">Pseudonocardia zijingensis</name>
    <dbReference type="NCBI Taxonomy" id="153376"/>
    <lineage>
        <taxon>Bacteria</taxon>
        <taxon>Bacillati</taxon>
        <taxon>Actinomycetota</taxon>
        <taxon>Actinomycetes</taxon>
        <taxon>Pseudonocardiales</taxon>
        <taxon>Pseudonocardiaceae</taxon>
        <taxon>Pseudonocardia</taxon>
    </lineage>
</organism>
<keyword evidence="2" id="KW-0472">Membrane</keyword>
<feature type="transmembrane region" description="Helical" evidence="2">
    <location>
        <begin position="170"/>
        <end position="189"/>
    </location>
</feature>
<evidence type="ECO:0000256" key="1">
    <source>
        <dbReference type="ARBA" id="ARBA00007362"/>
    </source>
</evidence>
<feature type="transmembrane region" description="Helical" evidence="2">
    <location>
        <begin position="85"/>
        <end position="106"/>
    </location>
</feature>
<accession>A0ABP3ZS85</accession>
<proteinExistence type="inferred from homology"/>
<dbReference type="SUPFAM" id="SSF103481">
    <property type="entry name" value="Multidrug resistance efflux transporter EmrE"/>
    <property type="match status" value="2"/>
</dbReference>
<keyword evidence="5" id="KW-1185">Reference proteome</keyword>
<comment type="similarity">
    <text evidence="1">Belongs to the EamA transporter family.</text>
</comment>
<reference evidence="5" key="1">
    <citation type="journal article" date="2019" name="Int. J. Syst. Evol. Microbiol.">
        <title>The Global Catalogue of Microorganisms (GCM) 10K type strain sequencing project: providing services to taxonomists for standard genome sequencing and annotation.</title>
        <authorList>
            <consortium name="The Broad Institute Genomics Platform"/>
            <consortium name="The Broad Institute Genome Sequencing Center for Infectious Disease"/>
            <person name="Wu L."/>
            <person name="Ma J."/>
        </authorList>
    </citation>
    <scope>NUCLEOTIDE SEQUENCE [LARGE SCALE GENOMIC DNA]</scope>
    <source>
        <strain evidence="5">JCM 11117</strain>
    </source>
</reference>
<feature type="domain" description="EamA" evidence="3">
    <location>
        <begin position="142"/>
        <end position="293"/>
    </location>
</feature>
<feature type="transmembrane region" description="Helical" evidence="2">
    <location>
        <begin position="29"/>
        <end position="52"/>
    </location>
</feature>
<feature type="transmembrane region" description="Helical" evidence="2">
    <location>
        <begin position="58"/>
        <end position="78"/>
    </location>
</feature>
<comment type="caution">
    <text evidence="4">The sequence shown here is derived from an EMBL/GenBank/DDBJ whole genome shotgun (WGS) entry which is preliminary data.</text>
</comment>
<dbReference type="Pfam" id="PF00892">
    <property type="entry name" value="EamA"/>
    <property type="match status" value="1"/>
</dbReference>
<dbReference type="EMBL" id="BAAAHP010000024">
    <property type="protein sequence ID" value="GAA0924836.1"/>
    <property type="molecule type" value="Genomic_DNA"/>
</dbReference>
<sequence length="296" mass="28972">MSVPFALPSAVTYGIADFAGGLAARRAPVLVVTVVAQAAGLLSLLLVIGLVAGRPSTAAFGFGALAGIAGASGLLLYLKALAVGPMGVVAPLSAVVGAGLPLAVGLLGGERLGPVALIGVGVALVAILLATAGTRADRAAGTGVLLGLAAGVGFGMFFVGVDAAPDDSGLWPLLGGRVVSVVLLTGLVLRHHLPLPTRTARLVPVPGAAAAPAPRPRTGRTPVVLMVVSGVFDTLANVLFLVAARIGDLGVSAVVVSLYPVVVVLLARVVLGERLTPTQLVAAALALTSSAMLAAG</sequence>
<dbReference type="InterPro" id="IPR037185">
    <property type="entry name" value="EmrE-like"/>
</dbReference>
<feature type="transmembrane region" description="Helical" evidence="2">
    <location>
        <begin position="112"/>
        <end position="132"/>
    </location>
</feature>
<evidence type="ECO:0000256" key="2">
    <source>
        <dbReference type="SAM" id="Phobius"/>
    </source>
</evidence>
<keyword evidence="2" id="KW-1133">Transmembrane helix</keyword>
<gene>
    <name evidence="4" type="ORF">GCM10009559_09450</name>
</gene>
<dbReference type="Proteomes" id="UP001499967">
    <property type="component" value="Unassembled WGS sequence"/>
</dbReference>
<evidence type="ECO:0000313" key="5">
    <source>
        <dbReference type="Proteomes" id="UP001499967"/>
    </source>
</evidence>
<feature type="transmembrane region" description="Helical" evidence="2">
    <location>
        <begin position="249"/>
        <end position="271"/>
    </location>
</feature>
<dbReference type="RefSeq" id="WP_343939285.1">
    <property type="nucleotide sequence ID" value="NZ_BAAAHP010000024.1"/>
</dbReference>
<keyword evidence="2" id="KW-0812">Transmembrane</keyword>
<name>A0ABP3ZS85_9PSEU</name>
<evidence type="ECO:0000259" key="3">
    <source>
        <dbReference type="Pfam" id="PF00892"/>
    </source>
</evidence>